<reference evidence="1" key="1">
    <citation type="journal article" date="2004" name="Nature">
        <title>Genome duplication in the teleost fish Tetraodon nigroviridis reveals the early vertebrate proto-karyotype.</title>
        <authorList>
            <person name="Jaillon O."/>
            <person name="Aury J.-M."/>
            <person name="Brunet F."/>
            <person name="Petit J.-L."/>
            <person name="Stange-Thomann N."/>
            <person name="Mauceli E."/>
            <person name="Bouneau L."/>
            <person name="Fischer C."/>
            <person name="Ozouf-Costaz C."/>
            <person name="Bernot A."/>
            <person name="Nicaud S."/>
            <person name="Jaffe D."/>
            <person name="Fisher S."/>
            <person name="Lutfalla G."/>
            <person name="Dossat C."/>
            <person name="Segurens B."/>
            <person name="Dasilva C."/>
            <person name="Salanoubat M."/>
            <person name="Levy M."/>
            <person name="Boudet N."/>
            <person name="Castellano S."/>
            <person name="Anthouard V."/>
            <person name="Jubin C."/>
            <person name="Castelli V."/>
            <person name="Katinka M."/>
            <person name="Vacherie B."/>
            <person name="Biemont C."/>
            <person name="Skalli Z."/>
            <person name="Cattolico L."/>
            <person name="Poulain J."/>
            <person name="De Berardinis V."/>
            <person name="Cruaud C."/>
            <person name="Duprat S."/>
            <person name="Brottier P."/>
            <person name="Coutanceau J.-P."/>
            <person name="Gouzy J."/>
            <person name="Parra G."/>
            <person name="Lardier G."/>
            <person name="Chapple C."/>
            <person name="McKernan K.J."/>
            <person name="McEwan P."/>
            <person name="Bosak S."/>
            <person name="Kellis M."/>
            <person name="Volff J.-N."/>
            <person name="Guigo R."/>
            <person name="Zody M.C."/>
            <person name="Mesirov J."/>
            <person name="Lindblad-Toh K."/>
            <person name="Birren B."/>
            <person name="Nusbaum C."/>
            <person name="Kahn D."/>
            <person name="Robinson-Rechavi M."/>
            <person name="Laudet V."/>
            <person name="Schachter V."/>
            <person name="Quetier F."/>
            <person name="Saurin W."/>
            <person name="Scarpelli C."/>
            <person name="Wincker P."/>
            <person name="Lander E.S."/>
            <person name="Weissenbach J."/>
            <person name="Roest Crollius H."/>
        </authorList>
    </citation>
    <scope>NUCLEOTIDE SEQUENCE [LARGE SCALE GENOMIC DNA]</scope>
</reference>
<evidence type="ECO:0000313" key="1">
    <source>
        <dbReference type="EMBL" id="CAF91852.1"/>
    </source>
</evidence>
<dbReference type="KEGG" id="tng:GSTEN00006803G001"/>
<reference evidence="1" key="2">
    <citation type="submission" date="2004-02" db="EMBL/GenBank/DDBJ databases">
        <authorList>
            <consortium name="Genoscope"/>
            <consortium name="Whitehead Institute Centre for Genome Research"/>
        </authorList>
    </citation>
    <scope>NUCLEOTIDE SEQUENCE</scope>
</reference>
<sequence>WSLSGCDSTGFRANATLVSAAGGPNQWSS</sequence>
<proteinExistence type="predicted"/>
<feature type="non-terminal residue" evidence="1">
    <location>
        <position position="1"/>
    </location>
</feature>
<name>Q4T5I0_TETNG</name>
<dbReference type="AlphaFoldDB" id="Q4T5I0"/>
<dbReference type="EMBL" id="CAAE01009248">
    <property type="protein sequence ID" value="CAF91852.1"/>
    <property type="molecule type" value="Genomic_DNA"/>
</dbReference>
<organism evidence="1">
    <name type="scientific">Tetraodon nigroviridis</name>
    <name type="common">Spotted green pufferfish</name>
    <name type="synonym">Chelonodon nigroviridis</name>
    <dbReference type="NCBI Taxonomy" id="99883"/>
    <lineage>
        <taxon>Eukaryota</taxon>
        <taxon>Metazoa</taxon>
        <taxon>Chordata</taxon>
        <taxon>Craniata</taxon>
        <taxon>Vertebrata</taxon>
        <taxon>Euteleostomi</taxon>
        <taxon>Actinopterygii</taxon>
        <taxon>Neopterygii</taxon>
        <taxon>Teleostei</taxon>
        <taxon>Neoteleostei</taxon>
        <taxon>Acanthomorphata</taxon>
        <taxon>Eupercaria</taxon>
        <taxon>Tetraodontiformes</taxon>
        <taxon>Tetradontoidea</taxon>
        <taxon>Tetraodontidae</taxon>
        <taxon>Tetraodon</taxon>
    </lineage>
</organism>
<gene>
    <name evidence="1" type="ORF">GSTENG00006803001</name>
</gene>
<accession>Q4T5I0</accession>
<protein>
    <submittedName>
        <fullName evidence="1">(spotted green pufferfish) hypothetical protein</fullName>
    </submittedName>
</protein>
<comment type="caution">
    <text evidence="1">The sequence shown here is derived from an EMBL/GenBank/DDBJ whole genome shotgun (WGS) entry which is preliminary data.</text>
</comment>